<proteinExistence type="predicted"/>
<accession>A0A0C9UPW6</accession>
<keyword evidence="2" id="KW-1185">Reference proteome</keyword>
<reference evidence="1 2" key="1">
    <citation type="submission" date="2014-06" db="EMBL/GenBank/DDBJ databases">
        <title>Evolutionary Origins and Diversification of the Mycorrhizal Mutualists.</title>
        <authorList>
            <consortium name="DOE Joint Genome Institute"/>
            <consortium name="Mycorrhizal Genomics Consortium"/>
            <person name="Kohler A."/>
            <person name="Kuo A."/>
            <person name="Nagy L.G."/>
            <person name="Floudas D."/>
            <person name="Copeland A."/>
            <person name="Barry K.W."/>
            <person name="Cichocki N."/>
            <person name="Veneault-Fourrey C."/>
            <person name="LaButti K."/>
            <person name="Lindquist E.A."/>
            <person name="Lipzen A."/>
            <person name="Lundell T."/>
            <person name="Morin E."/>
            <person name="Murat C."/>
            <person name="Riley R."/>
            <person name="Ohm R."/>
            <person name="Sun H."/>
            <person name="Tunlid A."/>
            <person name="Henrissat B."/>
            <person name="Grigoriev I.V."/>
            <person name="Hibbett D.S."/>
            <person name="Martin F."/>
        </authorList>
    </citation>
    <scope>NUCLEOTIDE SEQUENCE [LARGE SCALE GENOMIC DNA]</scope>
    <source>
        <strain evidence="1 2">SS14</strain>
    </source>
</reference>
<protein>
    <submittedName>
        <fullName evidence="1">Uncharacterized protein</fullName>
    </submittedName>
</protein>
<name>A0A0C9UPW6_SPHS4</name>
<dbReference type="EMBL" id="KN837334">
    <property type="protein sequence ID" value="KIJ27496.1"/>
    <property type="molecule type" value="Genomic_DNA"/>
</dbReference>
<dbReference type="Proteomes" id="UP000054279">
    <property type="component" value="Unassembled WGS sequence"/>
</dbReference>
<evidence type="ECO:0000313" key="2">
    <source>
        <dbReference type="Proteomes" id="UP000054279"/>
    </source>
</evidence>
<organism evidence="1 2">
    <name type="scientific">Sphaerobolus stellatus (strain SS14)</name>
    <dbReference type="NCBI Taxonomy" id="990650"/>
    <lineage>
        <taxon>Eukaryota</taxon>
        <taxon>Fungi</taxon>
        <taxon>Dikarya</taxon>
        <taxon>Basidiomycota</taxon>
        <taxon>Agaricomycotina</taxon>
        <taxon>Agaricomycetes</taxon>
        <taxon>Phallomycetidae</taxon>
        <taxon>Geastrales</taxon>
        <taxon>Sphaerobolaceae</taxon>
        <taxon>Sphaerobolus</taxon>
    </lineage>
</organism>
<evidence type="ECO:0000313" key="1">
    <source>
        <dbReference type="EMBL" id="KIJ27496.1"/>
    </source>
</evidence>
<dbReference type="AlphaFoldDB" id="A0A0C9UPW6"/>
<sequence>MICGLPMFVSIWDSKASHSRSIENAEEYEFYAEEEIEDLRDWEREQELHMENAKWMSKAEAMGVRFTEESISSIEVLSKGPWL</sequence>
<dbReference type="HOGENOM" id="CLU_179507_0_0_1"/>
<gene>
    <name evidence="1" type="ORF">M422DRAFT_37754</name>
</gene>